<protein>
    <recommendedName>
        <fullName evidence="3">Cyclic lactone autoinducer peptide</fullName>
    </recommendedName>
</protein>
<evidence type="ECO:0000313" key="1">
    <source>
        <dbReference type="EMBL" id="APM39080.1"/>
    </source>
</evidence>
<accession>A0A1L5F8E0</accession>
<proteinExistence type="predicted"/>
<name>A0A1L5F8E0_CLOKL</name>
<evidence type="ECO:0000313" key="2">
    <source>
        <dbReference type="Proteomes" id="UP000184604"/>
    </source>
</evidence>
<evidence type="ECO:0008006" key="3">
    <source>
        <dbReference type="Google" id="ProtNLM"/>
    </source>
</evidence>
<dbReference type="EMBL" id="CP018335">
    <property type="protein sequence ID" value="APM39080.1"/>
    <property type="molecule type" value="Genomic_DNA"/>
</dbReference>
<sequence>MKFFKNGLLKKSMKMLGVLSLLLSPIILHPTCTMGLHQPKCPDELLK</sequence>
<dbReference type="Proteomes" id="UP000184604">
    <property type="component" value="Chromosome"/>
</dbReference>
<dbReference type="InterPro" id="IPR009229">
    <property type="entry name" value="AgrD"/>
</dbReference>
<organism evidence="1 2">
    <name type="scientific">Clostridium kluyveri</name>
    <dbReference type="NCBI Taxonomy" id="1534"/>
    <lineage>
        <taxon>Bacteria</taxon>
        <taxon>Bacillati</taxon>
        <taxon>Bacillota</taxon>
        <taxon>Clostridia</taxon>
        <taxon>Eubacteriales</taxon>
        <taxon>Clostridiaceae</taxon>
        <taxon>Clostridium</taxon>
    </lineage>
</organism>
<dbReference type="NCBIfam" id="TIGR04223">
    <property type="entry name" value="quorum_AgrD"/>
    <property type="match status" value="1"/>
</dbReference>
<gene>
    <name evidence="1" type="ORF">BS101_10135</name>
</gene>
<dbReference type="RefSeq" id="WP_073538718.1">
    <property type="nucleotide sequence ID" value="NZ_CP018335.1"/>
</dbReference>
<dbReference type="AlphaFoldDB" id="A0A1L5F8E0"/>
<reference evidence="1 2" key="1">
    <citation type="submission" date="2016-12" db="EMBL/GenBank/DDBJ databases">
        <title>Complete genome sequence of Clostridium kluyveri JZZ isolated from the pit mud of a Chinese flavor liquor-making factory.</title>
        <authorList>
            <person name="Wang Y."/>
        </authorList>
    </citation>
    <scope>NUCLEOTIDE SEQUENCE [LARGE SCALE GENOMIC DNA]</scope>
    <source>
        <strain evidence="1 2">JZZ</strain>
    </source>
</reference>